<dbReference type="GO" id="GO:0022857">
    <property type="term" value="F:transmembrane transporter activity"/>
    <property type="evidence" value="ECO:0007669"/>
    <property type="project" value="UniProtKB-UniRule"/>
</dbReference>
<feature type="transmembrane region" description="Helical" evidence="9">
    <location>
        <begin position="93"/>
        <end position="114"/>
    </location>
</feature>
<dbReference type="RefSeq" id="WP_072706791.1">
    <property type="nucleotide sequence ID" value="NZ_FMJB01000053.1"/>
</dbReference>
<accession>A0A1M4MZV6</accession>
<comment type="subunit">
    <text evidence="9">The complex comprises the extracytoplasmic solute receptor protein and the two transmembrane proteins.</text>
</comment>
<comment type="function">
    <text evidence="9">Part of the tripartite ATP-independent periplasmic (TRAP) transport system.</text>
</comment>
<dbReference type="GO" id="GO:0005886">
    <property type="term" value="C:plasma membrane"/>
    <property type="evidence" value="ECO:0007669"/>
    <property type="project" value="UniProtKB-SubCell"/>
</dbReference>
<reference evidence="12" key="1">
    <citation type="submission" date="2016-09" db="EMBL/GenBank/DDBJ databases">
        <authorList>
            <person name="Wibberg D."/>
        </authorList>
    </citation>
    <scope>NUCLEOTIDE SEQUENCE [LARGE SCALE GENOMIC DNA]</scope>
</reference>
<dbReference type="EMBL" id="FMJB01000053">
    <property type="protein sequence ID" value="SCM68150.1"/>
    <property type="molecule type" value="Genomic_DNA"/>
</dbReference>
<evidence type="ECO:0000313" key="11">
    <source>
        <dbReference type="EMBL" id="SCM68150.1"/>
    </source>
</evidence>
<comment type="similarity">
    <text evidence="8 9">Belongs to the TRAP transporter small permease family.</text>
</comment>
<evidence type="ECO:0000256" key="1">
    <source>
        <dbReference type="ARBA" id="ARBA00004429"/>
    </source>
</evidence>
<feature type="domain" description="Tripartite ATP-independent periplasmic transporters DctQ component" evidence="10">
    <location>
        <begin position="34"/>
        <end position="152"/>
    </location>
</feature>
<keyword evidence="6 9" id="KW-1133">Transmembrane helix</keyword>
<evidence type="ECO:0000256" key="7">
    <source>
        <dbReference type="ARBA" id="ARBA00023136"/>
    </source>
</evidence>
<evidence type="ECO:0000256" key="2">
    <source>
        <dbReference type="ARBA" id="ARBA00022448"/>
    </source>
</evidence>
<dbReference type="PANTHER" id="PTHR35011">
    <property type="entry name" value="2,3-DIKETO-L-GULONATE TRAP TRANSPORTER SMALL PERMEASE PROTEIN YIAM"/>
    <property type="match status" value="1"/>
</dbReference>
<dbReference type="Pfam" id="PF04290">
    <property type="entry name" value="DctQ"/>
    <property type="match status" value="1"/>
</dbReference>
<name>A0A1M4MZV6_9RHOB</name>
<feature type="transmembrane region" description="Helical" evidence="9">
    <location>
        <begin position="21"/>
        <end position="42"/>
    </location>
</feature>
<evidence type="ECO:0000313" key="12">
    <source>
        <dbReference type="Proteomes" id="UP000184085"/>
    </source>
</evidence>
<evidence type="ECO:0000259" key="10">
    <source>
        <dbReference type="Pfam" id="PF04290"/>
    </source>
</evidence>
<dbReference type="Proteomes" id="UP000184085">
    <property type="component" value="Unassembled WGS sequence"/>
</dbReference>
<protein>
    <recommendedName>
        <fullName evidence="9">TRAP transporter small permease protein</fullName>
    </recommendedName>
</protein>
<keyword evidence="4 9" id="KW-0997">Cell inner membrane</keyword>
<keyword evidence="7 9" id="KW-0472">Membrane</keyword>
<dbReference type="GO" id="GO:0015740">
    <property type="term" value="P:C4-dicarboxylate transport"/>
    <property type="evidence" value="ECO:0007669"/>
    <property type="project" value="TreeGrafter"/>
</dbReference>
<gene>
    <name evidence="11" type="primary">dctQ3</name>
    <name evidence="11" type="ORF">KARMA_2362</name>
</gene>
<dbReference type="AlphaFoldDB" id="A0A1M4MZV6"/>
<evidence type="ECO:0000256" key="6">
    <source>
        <dbReference type="ARBA" id="ARBA00022989"/>
    </source>
</evidence>
<evidence type="ECO:0000256" key="8">
    <source>
        <dbReference type="ARBA" id="ARBA00038436"/>
    </source>
</evidence>
<dbReference type="InterPro" id="IPR055348">
    <property type="entry name" value="DctQ"/>
</dbReference>
<dbReference type="InterPro" id="IPR007387">
    <property type="entry name" value="TRAP_DctQ"/>
</dbReference>
<feature type="transmembrane region" description="Helical" evidence="9">
    <location>
        <begin position="134"/>
        <end position="152"/>
    </location>
</feature>
<keyword evidence="5 9" id="KW-0812">Transmembrane</keyword>
<keyword evidence="3" id="KW-1003">Cell membrane</keyword>
<evidence type="ECO:0000256" key="3">
    <source>
        <dbReference type="ARBA" id="ARBA00022475"/>
    </source>
</evidence>
<comment type="subcellular location">
    <subcellularLocation>
        <location evidence="1 9">Cell inner membrane</location>
        <topology evidence="1 9">Multi-pass membrane protein</topology>
    </subcellularLocation>
</comment>
<evidence type="ECO:0000256" key="5">
    <source>
        <dbReference type="ARBA" id="ARBA00022692"/>
    </source>
</evidence>
<evidence type="ECO:0000256" key="4">
    <source>
        <dbReference type="ARBA" id="ARBA00022519"/>
    </source>
</evidence>
<evidence type="ECO:0000256" key="9">
    <source>
        <dbReference type="RuleBase" id="RU369079"/>
    </source>
</evidence>
<sequence>MANLSAKAKSMSLKVNWLVERVCVALLVVLVLDVWLGVLVRYVIPLPLTFTEELARYLMIWMALLAVSSGIAYREHIGVEFVFGRLPAPVRRWLAVAFDVIAFAFFFALFWYGLGFAAKGFSRFTMIYGIPKGYPFMGVPLAAAMACAQLALTGIHDFFAKEAPASTGVSEATMALRENN</sequence>
<dbReference type="PANTHER" id="PTHR35011:SF2">
    <property type="entry name" value="2,3-DIKETO-L-GULONATE TRAP TRANSPORTER SMALL PERMEASE PROTEIN YIAM"/>
    <property type="match status" value="1"/>
</dbReference>
<organism evidence="11 12">
    <name type="scientific">Donghicola eburneus</name>
    <dbReference type="NCBI Taxonomy" id="393278"/>
    <lineage>
        <taxon>Bacteria</taxon>
        <taxon>Pseudomonadati</taxon>
        <taxon>Pseudomonadota</taxon>
        <taxon>Alphaproteobacteria</taxon>
        <taxon>Rhodobacterales</taxon>
        <taxon>Roseobacteraceae</taxon>
        <taxon>Donghicola</taxon>
    </lineage>
</organism>
<feature type="transmembrane region" description="Helical" evidence="9">
    <location>
        <begin position="54"/>
        <end position="73"/>
    </location>
</feature>
<proteinExistence type="inferred from homology"/>
<keyword evidence="2 9" id="KW-0813">Transport</keyword>
<keyword evidence="12" id="KW-1185">Reference proteome</keyword>